<evidence type="ECO:0000256" key="1">
    <source>
        <dbReference type="ARBA" id="ARBA00007896"/>
    </source>
</evidence>
<dbReference type="GO" id="GO:0016829">
    <property type="term" value="F:lyase activity"/>
    <property type="evidence" value="ECO:0007669"/>
    <property type="project" value="UniProtKB-KW"/>
</dbReference>
<dbReference type="HAMAP" id="MF_01830">
    <property type="entry name" value="Hydro_lyase"/>
    <property type="match status" value="1"/>
</dbReference>
<dbReference type="PANTHER" id="PTHR32022:SF10">
    <property type="entry name" value="D-GLUTAMATE CYCLASE, MITOCHONDRIAL"/>
    <property type="match status" value="1"/>
</dbReference>
<dbReference type="FunFam" id="3.30.2040.10:FF:000001">
    <property type="entry name" value="D-glutamate cyclase, mitochondrial"/>
    <property type="match status" value="1"/>
</dbReference>
<sequence length="273" mass="30645">MEAPGKMSSENPARIRRLIRRGEINQPTPGLAEEYSQANLVILPEEYAFEFFLFSFRNTKPCPLLDILEAGEVNPPSTPGADIRTDLPSYRIYRRGELHEETDSIKDYWRDDLVSFLLGCSFTFERALKQAGIPIRHQQENKNVPMYITDIDCTPAGEFSGPLVVSMRPMPGRLISRAVRITSAYPDVHGAPVHIGAPKEIGIQNLNEPDFGDRVTVKPEEYPVFWACGVTPQLAIRKNALPLVITHSPGHMFITDIKNEELSRDQPASGQFV</sequence>
<dbReference type="AlphaFoldDB" id="A0A1G9PYM8"/>
<dbReference type="EMBL" id="FNGO01000014">
    <property type="protein sequence ID" value="SDM03195.1"/>
    <property type="molecule type" value="Genomic_DNA"/>
</dbReference>
<gene>
    <name evidence="4" type="ORF">SAMN04488692_11463</name>
</gene>
<dbReference type="STRING" id="321763.SAMN04488692_11463"/>
<evidence type="ECO:0000313" key="5">
    <source>
        <dbReference type="Proteomes" id="UP000199476"/>
    </source>
</evidence>
<reference evidence="4 5" key="1">
    <citation type="submission" date="2016-10" db="EMBL/GenBank/DDBJ databases">
        <authorList>
            <person name="de Groot N.N."/>
        </authorList>
    </citation>
    <scope>NUCLEOTIDE SEQUENCE [LARGE SCALE GENOMIC DNA]</scope>
    <source>
        <strain evidence="4 5">SLAS-1</strain>
    </source>
</reference>
<dbReference type="InterPro" id="IPR038021">
    <property type="entry name" value="Putative_hydro-lyase"/>
</dbReference>
<dbReference type="SUPFAM" id="SSF160920">
    <property type="entry name" value="PSTPO5379-like"/>
    <property type="match status" value="1"/>
</dbReference>
<comment type="similarity">
    <text evidence="1 3">Belongs to the D-glutamate cyclase family.</text>
</comment>
<dbReference type="Pfam" id="PF07286">
    <property type="entry name" value="D-Glu_cyclase"/>
    <property type="match status" value="1"/>
</dbReference>
<protein>
    <recommendedName>
        <fullName evidence="3">Putative hydro-lyase SAMN04488692_11463</fullName>
        <ecNumber evidence="3">4.2.1.-</ecNumber>
    </recommendedName>
</protein>
<keyword evidence="2 3" id="KW-0456">Lyase</keyword>
<dbReference type="NCBIfam" id="NF003969">
    <property type="entry name" value="PRK05463.1"/>
    <property type="match status" value="1"/>
</dbReference>
<dbReference type="Gene3D" id="3.30.2040.10">
    <property type="entry name" value="PSTPO5379-like domain"/>
    <property type="match status" value="1"/>
</dbReference>
<evidence type="ECO:0000313" key="4">
    <source>
        <dbReference type="EMBL" id="SDM03195.1"/>
    </source>
</evidence>
<dbReference type="Gene3D" id="3.40.1640.10">
    <property type="entry name" value="PSTPO5379-like"/>
    <property type="match status" value="1"/>
</dbReference>
<organism evidence="4 5">
    <name type="scientific">Halarsenatibacter silvermanii</name>
    <dbReference type="NCBI Taxonomy" id="321763"/>
    <lineage>
        <taxon>Bacteria</taxon>
        <taxon>Bacillati</taxon>
        <taxon>Bacillota</taxon>
        <taxon>Clostridia</taxon>
        <taxon>Halanaerobiales</taxon>
        <taxon>Halarsenatibacteraceae</taxon>
        <taxon>Halarsenatibacter</taxon>
    </lineage>
</organism>
<dbReference type="Proteomes" id="UP000199476">
    <property type="component" value="Unassembled WGS sequence"/>
</dbReference>
<dbReference type="PANTHER" id="PTHR32022">
    <property type="entry name" value="D-GLUTAMATE CYCLASE, MITOCHONDRIAL"/>
    <property type="match status" value="1"/>
</dbReference>
<dbReference type="OrthoDB" id="149585at2"/>
<dbReference type="PIRSF" id="PIRSF029755">
    <property type="entry name" value="UCP029755"/>
    <property type="match status" value="1"/>
</dbReference>
<evidence type="ECO:0000256" key="3">
    <source>
        <dbReference type="HAMAP-Rule" id="MF_01830"/>
    </source>
</evidence>
<keyword evidence="5" id="KW-1185">Reference proteome</keyword>
<accession>A0A1G9PYM8</accession>
<dbReference type="EC" id="4.2.1.-" evidence="3"/>
<dbReference type="InterPro" id="IPR016938">
    <property type="entry name" value="UPF0317"/>
</dbReference>
<proteinExistence type="inferred from homology"/>
<evidence type="ECO:0000256" key="2">
    <source>
        <dbReference type="ARBA" id="ARBA00023239"/>
    </source>
</evidence>
<dbReference type="InterPro" id="IPR009906">
    <property type="entry name" value="D-Glu_cyclase"/>
</dbReference>
<name>A0A1G9PYM8_9FIRM</name>